<reference evidence="2 3" key="1">
    <citation type="submission" date="2018-01" db="EMBL/GenBank/DDBJ databases">
        <title>Genomic Encyclopedia of Archaeal and Bacterial Type Strains, Phase II (KMG-II): from individual species to whole genera.</title>
        <authorList>
            <person name="Goeker M."/>
        </authorList>
    </citation>
    <scope>NUCLEOTIDE SEQUENCE [LARGE SCALE GENOMIC DNA]</scope>
    <source>
        <strain evidence="2 3">DSM 12048</strain>
    </source>
</reference>
<evidence type="ECO:0000313" key="2">
    <source>
        <dbReference type="EMBL" id="PPB82165.1"/>
    </source>
</evidence>
<feature type="region of interest" description="Disordered" evidence="1">
    <location>
        <begin position="48"/>
        <end position="102"/>
    </location>
</feature>
<evidence type="ECO:0000256" key="1">
    <source>
        <dbReference type="SAM" id="MobiDB-lite"/>
    </source>
</evidence>
<organism evidence="2 3">
    <name type="scientific">Albidovulum inexpectatum</name>
    <dbReference type="NCBI Taxonomy" id="196587"/>
    <lineage>
        <taxon>Bacteria</taxon>
        <taxon>Pseudomonadati</taxon>
        <taxon>Pseudomonadota</taxon>
        <taxon>Alphaproteobacteria</taxon>
        <taxon>Rhodobacterales</taxon>
        <taxon>Paracoccaceae</taxon>
        <taxon>Albidovulum</taxon>
    </lineage>
</organism>
<name>A0A2S5JLP4_9RHOB</name>
<dbReference type="EMBL" id="PRDS01000001">
    <property type="protein sequence ID" value="PPB82165.1"/>
    <property type="molecule type" value="Genomic_DNA"/>
</dbReference>
<feature type="compositionally biased region" description="Basic and acidic residues" evidence="1">
    <location>
        <begin position="49"/>
        <end position="62"/>
    </location>
</feature>
<comment type="caution">
    <text evidence="2">The sequence shown here is derived from an EMBL/GenBank/DDBJ whole genome shotgun (WGS) entry which is preliminary data.</text>
</comment>
<gene>
    <name evidence="2" type="ORF">LV82_00087</name>
</gene>
<proteinExistence type="predicted"/>
<evidence type="ECO:0000313" key="3">
    <source>
        <dbReference type="Proteomes" id="UP000239736"/>
    </source>
</evidence>
<protein>
    <submittedName>
        <fullName evidence="2">Uncharacterized protein</fullName>
    </submittedName>
</protein>
<accession>A0A2S5JLP4</accession>
<sequence length="116" mass="12782">MFGRNYVRSRSCLLQFCSSFCSRNRFGNGSCGPVLGVVVLPAAAPVRADSWRHGEGQPDPRASHRQRRGRQRLGDPLQASSPACDRAPHCRSQTPPARNLSDYRRAAFGRGWQSAA</sequence>
<dbReference type="Proteomes" id="UP000239736">
    <property type="component" value="Unassembled WGS sequence"/>
</dbReference>
<keyword evidence="3" id="KW-1185">Reference proteome</keyword>
<dbReference type="AlphaFoldDB" id="A0A2S5JLP4"/>